<feature type="domain" description="DUF4246" evidence="2">
    <location>
        <begin position="80"/>
        <end position="191"/>
    </location>
</feature>
<evidence type="ECO:0000313" key="5">
    <source>
        <dbReference type="Proteomes" id="UP000838763"/>
    </source>
</evidence>
<dbReference type="InterPro" id="IPR049192">
    <property type="entry name" value="DUF4246_C"/>
</dbReference>
<dbReference type="Proteomes" id="UP000838763">
    <property type="component" value="Unassembled WGS sequence"/>
</dbReference>
<organism evidence="4 5">
    <name type="scientific">Parascedosporium putredinis</name>
    <dbReference type="NCBI Taxonomy" id="1442378"/>
    <lineage>
        <taxon>Eukaryota</taxon>
        <taxon>Fungi</taxon>
        <taxon>Dikarya</taxon>
        <taxon>Ascomycota</taxon>
        <taxon>Pezizomycotina</taxon>
        <taxon>Sordariomycetes</taxon>
        <taxon>Hypocreomycetidae</taxon>
        <taxon>Microascales</taxon>
        <taxon>Microascaceae</taxon>
        <taxon>Parascedosporium</taxon>
    </lineage>
</organism>
<dbReference type="EMBL" id="CALLCH030000003">
    <property type="protein sequence ID" value="CAI4211871.1"/>
    <property type="molecule type" value="Genomic_DNA"/>
</dbReference>
<evidence type="ECO:0000256" key="1">
    <source>
        <dbReference type="SAM" id="MobiDB-lite"/>
    </source>
</evidence>
<evidence type="ECO:0000313" key="4">
    <source>
        <dbReference type="EMBL" id="CAI4211871.1"/>
    </source>
</evidence>
<evidence type="ECO:0000259" key="2">
    <source>
        <dbReference type="Pfam" id="PF14033"/>
    </source>
</evidence>
<dbReference type="AlphaFoldDB" id="A0A9P1M868"/>
<protein>
    <submittedName>
        <fullName evidence="4">Uncharacterized protein</fullName>
    </submittedName>
</protein>
<feature type="compositionally biased region" description="Polar residues" evidence="1">
    <location>
        <begin position="7"/>
        <end position="16"/>
    </location>
</feature>
<dbReference type="PANTHER" id="PTHR33119:SF1">
    <property type="entry name" value="FE2OG DIOXYGENASE DOMAIN-CONTAINING PROTEIN"/>
    <property type="match status" value="1"/>
</dbReference>
<dbReference type="Pfam" id="PF14033">
    <property type="entry name" value="DUF4246"/>
    <property type="match status" value="1"/>
</dbReference>
<comment type="caution">
    <text evidence="4">The sequence shown here is derived from an EMBL/GenBank/DDBJ whole genome shotgun (WGS) entry which is preliminary data.</text>
</comment>
<gene>
    <name evidence="4" type="ORF">PPNO1_LOCUS1644</name>
</gene>
<dbReference type="InterPro" id="IPR049207">
    <property type="entry name" value="DUF4246_N"/>
</dbReference>
<feature type="domain" description="DUF4246" evidence="3">
    <location>
        <begin position="28"/>
        <end position="73"/>
    </location>
</feature>
<accession>A0A9P1M868</accession>
<keyword evidence="5" id="KW-1185">Reference proteome</keyword>
<dbReference type="Pfam" id="PF21666">
    <property type="entry name" value="DUF4246_N"/>
    <property type="match status" value="1"/>
</dbReference>
<sequence>MEPFTRPATTGATFSSEAPAGGACCANNAERPWRERFAHGALDWGLENRLTARELSMLRLMNDITDKEGWERESTTTNDKAWEWCLTELRDKARAFARTGRVRVLDAGACICKGKAGLKSDVYRRLDSAVRVLIAREGPFKSSGSDAGSKGPSVKIVDPSLYPLVYGRTGVLPEDKKLDLDDIWKHVSGGVRSQVLPHELDSLLPRRPGESVD</sequence>
<feature type="region of interest" description="Disordered" evidence="1">
    <location>
        <begin position="1"/>
        <end position="21"/>
    </location>
</feature>
<dbReference type="PANTHER" id="PTHR33119">
    <property type="entry name" value="IFI3P"/>
    <property type="match status" value="1"/>
</dbReference>
<dbReference type="InterPro" id="IPR025340">
    <property type="entry name" value="DUF4246"/>
</dbReference>
<name>A0A9P1M868_9PEZI</name>
<proteinExistence type="predicted"/>
<evidence type="ECO:0000259" key="3">
    <source>
        <dbReference type="Pfam" id="PF21666"/>
    </source>
</evidence>
<reference evidence="4" key="1">
    <citation type="submission" date="2022-11" db="EMBL/GenBank/DDBJ databases">
        <authorList>
            <person name="Scott C."/>
            <person name="Bruce N."/>
        </authorList>
    </citation>
    <scope>NUCLEOTIDE SEQUENCE</scope>
</reference>
<dbReference type="OrthoDB" id="415532at2759"/>